<accession>A0ABQ3GHB5</accession>
<reference evidence="2" key="1">
    <citation type="journal article" date="2019" name="Int. J. Syst. Evol. Microbiol.">
        <title>The Global Catalogue of Microorganisms (GCM) 10K type strain sequencing project: providing services to taxonomists for standard genome sequencing and annotation.</title>
        <authorList>
            <consortium name="The Broad Institute Genomics Platform"/>
            <consortium name="The Broad Institute Genome Sequencing Center for Infectious Disease"/>
            <person name="Wu L."/>
            <person name="Ma J."/>
        </authorList>
    </citation>
    <scope>NUCLEOTIDE SEQUENCE [LARGE SCALE GENOMIC DNA]</scope>
    <source>
        <strain evidence="2">KCTC 23314</strain>
    </source>
</reference>
<evidence type="ECO:0000313" key="1">
    <source>
        <dbReference type="EMBL" id="GHD04686.1"/>
    </source>
</evidence>
<gene>
    <name evidence="1" type="ORF">GCM10007320_65770</name>
</gene>
<dbReference type="Proteomes" id="UP000626210">
    <property type="component" value="Unassembled WGS sequence"/>
</dbReference>
<dbReference type="RefSeq" id="WP_189691079.1">
    <property type="nucleotide sequence ID" value="NZ_BMYK01000052.1"/>
</dbReference>
<organism evidence="1 2">
    <name type="scientific">Pseudorhodoferax aquiterrae</name>
    <dbReference type="NCBI Taxonomy" id="747304"/>
    <lineage>
        <taxon>Bacteria</taxon>
        <taxon>Pseudomonadati</taxon>
        <taxon>Pseudomonadota</taxon>
        <taxon>Betaproteobacteria</taxon>
        <taxon>Burkholderiales</taxon>
        <taxon>Comamonadaceae</taxon>
    </lineage>
</organism>
<protein>
    <submittedName>
        <fullName evidence="1">Uncharacterized protein</fullName>
    </submittedName>
</protein>
<keyword evidence="2" id="KW-1185">Reference proteome</keyword>
<evidence type="ECO:0000313" key="2">
    <source>
        <dbReference type="Proteomes" id="UP000626210"/>
    </source>
</evidence>
<dbReference type="EMBL" id="BMYK01000052">
    <property type="protein sequence ID" value="GHD04686.1"/>
    <property type="molecule type" value="Genomic_DNA"/>
</dbReference>
<sequence>MLEEYRWLASLDVLRLECDGMTRVISALLQRDGIAHRPMAGRLNVEAAGQIEPHYWIELDDGRHIDLRARMWLGDKPGVPHGFVPADAAGVRYEGSAFEVQANPIVFWALTDTTIEAFGSPDFLKVRAQAG</sequence>
<proteinExistence type="predicted"/>
<name>A0ABQ3GHB5_9BURK</name>
<comment type="caution">
    <text evidence="1">The sequence shown here is derived from an EMBL/GenBank/DDBJ whole genome shotgun (WGS) entry which is preliminary data.</text>
</comment>